<dbReference type="GO" id="GO:0005886">
    <property type="term" value="C:plasma membrane"/>
    <property type="evidence" value="ECO:0007669"/>
    <property type="project" value="TreeGrafter"/>
</dbReference>
<keyword evidence="7" id="KW-0807">Transducer</keyword>
<protein>
    <submittedName>
        <fullName evidence="10">Orphan G-protein coupled receptor 50</fullName>
    </submittedName>
</protein>
<dbReference type="Gene3D" id="1.20.1070.10">
    <property type="entry name" value="Rhodopsin 7-helix transmembrane proteins"/>
    <property type="match status" value="1"/>
</dbReference>
<keyword evidence="5 8" id="KW-0472">Membrane</keyword>
<comment type="subcellular location">
    <subcellularLocation>
        <location evidence="1">Membrane</location>
        <topology evidence="1">Multi-pass membrane protein</topology>
    </subcellularLocation>
</comment>
<dbReference type="SUPFAM" id="SSF81321">
    <property type="entry name" value="Family A G protein-coupled receptor-like"/>
    <property type="match status" value="1"/>
</dbReference>
<dbReference type="InterPro" id="IPR000276">
    <property type="entry name" value="GPCR_Rhodpsn"/>
</dbReference>
<dbReference type="CDD" id="cd14978">
    <property type="entry name" value="7tmA_FMRFamide_R-like"/>
    <property type="match status" value="1"/>
</dbReference>
<dbReference type="AlphaFoldDB" id="A0A0K0PUI8"/>
<evidence type="ECO:0000313" key="10">
    <source>
        <dbReference type="EMBL" id="AKQ63054.1"/>
    </source>
</evidence>
<evidence type="ECO:0000256" key="1">
    <source>
        <dbReference type="ARBA" id="ARBA00004141"/>
    </source>
</evidence>
<feature type="transmembrane region" description="Helical" evidence="8">
    <location>
        <begin position="311"/>
        <end position="333"/>
    </location>
</feature>
<feature type="transmembrane region" description="Helical" evidence="8">
    <location>
        <begin position="81"/>
        <end position="99"/>
    </location>
</feature>
<dbReference type="InterPro" id="IPR017452">
    <property type="entry name" value="GPCR_Rhodpsn_7TM"/>
</dbReference>
<dbReference type="EMBL" id="KP294000">
    <property type="protein sequence ID" value="AKQ63054.1"/>
    <property type="molecule type" value="mRNA"/>
</dbReference>
<evidence type="ECO:0000259" key="9">
    <source>
        <dbReference type="PROSITE" id="PS50262"/>
    </source>
</evidence>
<evidence type="ECO:0000256" key="2">
    <source>
        <dbReference type="ARBA" id="ARBA00022692"/>
    </source>
</evidence>
<feature type="transmembrane region" description="Helical" evidence="8">
    <location>
        <begin position="160"/>
        <end position="183"/>
    </location>
</feature>
<dbReference type="PANTHER" id="PTHR24243">
    <property type="entry name" value="G-PROTEIN COUPLED RECEPTOR"/>
    <property type="match status" value="1"/>
</dbReference>
<dbReference type="PROSITE" id="PS50262">
    <property type="entry name" value="G_PROTEIN_RECEP_F1_2"/>
    <property type="match status" value="1"/>
</dbReference>
<keyword evidence="3 8" id="KW-1133">Transmembrane helix</keyword>
<dbReference type="PANTHER" id="PTHR24243:SF233">
    <property type="entry name" value="THYROTROPIN-RELEASING HORMONE RECEPTOR"/>
    <property type="match status" value="1"/>
</dbReference>
<dbReference type="Pfam" id="PF00001">
    <property type="entry name" value="7tm_1"/>
    <property type="match status" value="1"/>
</dbReference>
<evidence type="ECO:0000256" key="5">
    <source>
        <dbReference type="ARBA" id="ARBA00023136"/>
    </source>
</evidence>
<feature type="transmembrane region" description="Helical" evidence="8">
    <location>
        <begin position="119"/>
        <end position="139"/>
    </location>
</feature>
<reference evidence="10" key="1">
    <citation type="journal article" date="2015" name="Cell Rep.">
        <title>Large-Scale Combinatorial Deorphanization of Platynereis Neuropeptide GPCRs.</title>
        <authorList>
            <person name="Bauknecht P.M."/>
            <person name="Jekely G."/>
        </authorList>
    </citation>
    <scope>NUCLEOTIDE SEQUENCE</scope>
</reference>
<keyword evidence="4" id="KW-0297">G-protein coupled receptor</keyword>
<accession>A0A0K0PUI8</accession>
<proteinExistence type="evidence at transcript level"/>
<keyword evidence="6 10" id="KW-0675">Receptor</keyword>
<feature type="domain" description="G-protein coupled receptors family 1 profile" evidence="9">
    <location>
        <begin position="61"/>
        <end position="332"/>
    </location>
</feature>
<organism evidence="10">
    <name type="scientific">Platynereis dumerilii</name>
    <name type="common">Dumeril's clam worm</name>
    <dbReference type="NCBI Taxonomy" id="6359"/>
    <lineage>
        <taxon>Eukaryota</taxon>
        <taxon>Metazoa</taxon>
        <taxon>Spiralia</taxon>
        <taxon>Lophotrochozoa</taxon>
        <taxon>Annelida</taxon>
        <taxon>Polychaeta</taxon>
        <taxon>Errantia</taxon>
        <taxon>Phyllodocida</taxon>
        <taxon>Nereididae</taxon>
        <taxon>Platynereis</taxon>
    </lineage>
</organism>
<keyword evidence="2 8" id="KW-0812">Transmembrane</keyword>
<feature type="transmembrane region" description="Helical" evidence="8">
    <location>
        <begin position="208"/>
        <end position="232"/>
    </location>
</feature>
<evidence type="ECO:0000256" key="7">
    <source>
        <dbReference type="ARBA" id="ARBA00023224"/>
    </source>
</evidence>
<feature type="transmembrane region" description="Helical" evidence="8">
    <location>
        <begin position="260"/>
        <end position="283"/>
    </location>
</feature>
<evidence type="ECO:0000256" key="3">
    <source>
        <dbReference type="ARBA" id="ARBA00022989"/>
    </source>
</evidence>
<evidence type="ECO:0000256" key="4">
    <source>
        <dbReference type="ARBA" id="ARBA00023040"/>
    </source>
</evidence>
<dbReference type="GO" id="GO:0004930">
    <property type="term" value="F:G protein-coupled receptor activity"/>
    <property type="evidence" value="ECO:0007669"/>
    <property type="project" value="UniProtKB-KW"/>
</dbReference>
<evidence type="ECO:0000256" key="8">
    <source>
        <dbReference type="SAM" id="Phobius"/>
    </source>
</evidence>
<dbReference type="PRINTS" id="PR00237">
    <property type="entry name" value="GPCRRHODOPSN"/>
</dbReference>
<evidence type="ECO:0000256" key="6">
    <source>
        <dbReference type="ARBA" id="ARBA00023170"/>
    </source>
</evidence>
<feature type="transmembrane region" description="Helical" evidence="8">
    <location>
        <begin position="49"/>
        <end position="69"/>
    </location>
</feature>
<sequence>MAVTTQLWPTVVPNITNFTTEGTQHVLQRYTQEQLYAIYRPTISIITKYITPVWYVIGFPSNMLAFTVWVQPRMRPSSGCYLAALAMSDVIFLILHLVFELQMTWDVRLLKLPVLCEVFPIFFLSSQYMSPLLVLAFTVERFIAICHPFRREKFCTTSRAIKVIIGLVILSMCIHAVQGYFWIYRADIDECTIRDEMMLGGTKSVWSVWSWITELLVFGLVPVVILILNILVIKEAQKLSRTEESRLCLRRGHKTSAATLTLLSVSFYLILTTLPVTLFYAMYLSFPEGDFFMSDDEIAADPTWQRHFTYFLIRTLVEELGMSHFACNFFIYVSTGKLFRRELTVLFLKIFNKKKLEEMRRGEFNESMMTSVPRAGNHSQNGNVAHL</sequence>
<name>A0A0K0PUI8_PLADU</name>